<dbReference type="NCBIfam" id="TIGR01451">
    <property type="entry name" value="B_ant_repeat"/>
    <property type="match status" value="4"/>
</dbReference>
<keyword evidence="4" id="KW-1185">Reference proteome</keyword>
<accession>A0A5C8NPU1</accession>
<dbReference type="Pfam" id="PF25549">
    <property type="entry name" value="DUF7927"/>
    <property type="match status" value="2"/>
</dbReference>
<name>A0A5C8NPU1_9ACTN</name>
<dbReference type="PANTHER" id="PTHR34819">
    <property type="entry name" value="LARGE CYSTEINE-RICH PERIPLASMIC PROTEIN OMCB"/>
    <property type="match status" value="1"/>
</dbReference>
<dbReference type="EMBL" id="VDUX01000001">
    <property type="protein sequence ID" value="TXL63146.1"/>
    <property type="molecule type" value="Genomic_DNA"/>
</dbReference>
<comment type="caution">
    <text evidence="3">The sequence shown here is derived from an EMBL/GenBank/DDBJ whole genome shotgun (WGS) entry which is preliminary data.</text>
</comment>
<dbReference type="Gene3D" id="2.60.40.10">
    <property type="entry name" value="Immunoglobulins"/>
    <property type="match status" value="5"/>
</dbReference>
<dbReference type="InterPro" id="IPR013783">
    <property type="entry name" value="Ig-like_fold"/>
</dbReference>
<feature type="chain" id="PRO_5039576559" evidence="1">
    <location>
        <begin position="26"/>
        <end position="2323"/>
    </location>
</feature>
<organism evidence="3 4">
    <name type="scientific">Aeromicrobium terrae</name>
    <dbReference type="NCBI Taxonomy" id="2498846"/>
    <lineage>
        <taxon>Bacteria</taxon>
        <taxon>Bacillati</taxon>
        <taxon>Actinomycetota</taxon>
        <taxon>Actinomycetes</taxon>
        <taxon>Propionibacteriales</taxon>
        <taxon>Nocardioidaceae</taxon>
        <taxon>Aeromicrobium</taxon>
    </lineage>
</organism>
<dbReference type="RefSeq" id="WP_147683488.1">
    <property type="nucleotide sequence ID" value="NZ_VDUX01000001.1"/>
</dbReference>
<sequence>MSRFKLIPAALLATTFLVFVPTTEAVGSVSLASFQQCANGTGTATSCAGGWVNGGLGSGNSHYREDDSVPQRIAMNLTDGAEYTVTINYMARKGGKHTYDSLATWNYTTTTADPCQGLAASICSGTPSTLQMASDSTVVPPIGAGIASASTNGAGVLANSHELPAADRKWTMYGAELISTTAVTHSAAANQNADDTASVTLKFKSTSASGGPAVLLFGGHVAVSGGPSQPRAWGVDLGGSHAPGSSYHIDNSLGGGDNQLQAGAVQSLTPAAFTITKTVDGQSSITASTGQQVEYKVTVKNTGQQSGSTTFVDNFDDAVDPSAVSGGTCNEAGGQLSCTTSTINGGGEQVFTYTANMPASFTKDPGGTPCSSTQFLVKNTATLANGSSASSSVCVTAASSFSITKTTDATPVGSGNPQKYTASPGQLVEYKVVVKNTGTANGSTTFVDDFDGSIDPSAVSGGTCDEAGGQLSCQTGSLAPNAEKTFTYTAAMPSTFSGESGGGVCDAGEYPVENTATLANDGGSDAVTVCIAAASDFTITKSTNLDPGETVGPGDSVTYTVTVKNVGTAAGSIEFVDDFDDALDFTGDDADIPTGCELVVDEDTSNESFSCETNPLAADEDQTFTYTVSMPTSFTGPSGVGDCDDGAYPVVNTATIAGVDPASTTVCVVASPAFSIEKTSNVPEGETVAPGALVTYKVVVKNTGAAPGSTGFVDDYDDRVTDDDDPSGASITDGSCVKSTLGNDVLLCETGDLDPGESQEFTYTAHMPLSFSTAPEEGCEDASDYPIVNTATVEGDDPSTVTVCVDTEAAFTVEKSSEIGDDETAEPGQSVEYTITVTNTGSEPGSTSFTDEFEGTLDEDVAIASDPTGADCDVDGNVISCETGSINPGQTQTITYNVLMPDTFTGASGGGVCDDGEYPIVNELTPDEGAPQSVTVCVAAAPDLVVHKTSDAHNPVAPGTTVEYTVTVTNNGSAPGATTFTDDFANSIDPSAVTSAGGSCEEDGGILTCTTGTIEAGESRDFTYTADMPTTFSGTPDDGCEDGEYPIFNLVTLLSPSSQGVDSETVCVTAAPKFVIEKSASTASTTPGQPVTYTITVTNKGSLAGSTTFVDDFDDVLDFTDDGADIPAGCELVDGDDDNESLSCTTGSIDPTGPNDHQTFQYTVNMPGSFTGTPAEGCQDPTDYPVVNTVELNGATEENEDDDDSVTVCVDTEAGFSIAKAADLADDATVLPGQSVKYTITVENIGSEPGSTSFTDEFEGTLDEDVAISSDPTGADCDVAGNVLSCETSSIDPDETQTISYNVLMPASFTGESGAEPCRAGEFPIVNDVSIDDGGPSASETVCVTAAPDITFEKTADADSAGPGDPVTYTIVATNHGKAAGSGSYVDDFDDRLDLSGDDADIPAGCELLTDGGNERLSCETGTILAGDNQTFQYTVDMPKTFEGDPDDTETCSGYEVVNTVLVDGEEETGASVCVDAAPDFDVDKTSDVEEGESASPGQTVNYTITVRNIGSAPGATSFTDDFEDLLEPTLPATVPPGGGSCEEGTGENRTFECETTSIPAGGERIFKYSAAMPLTFTGEPGTDERCGEDEYAIDNDVQIGDEGAGDSVLVCVKTEPKLAVTKSVDKDTVGPSDTVKYTLTVSNTGSAPGSTTFVDDFDDVLDPALPTSASQGGECTLLTDGGNERFSCDSGSVPAGGAKVFTYTAEMPATFTGASGGGTCDAGEYPIVNAVAIGDDEPQEVTVCVTAAPELSLVKSLQDHETDENGTEFLTYRLTYTNAGPAEAPTAMIHDAIPASTAYVSCTGGCVTTGNPKVTSADWAVGPVAPKGGTGSVTLTVRVTGNESCQVTNVASIRFGLGDPVSSNSVTTNVTPKGDPAGAHAIGNARGIQVLASGLLNLGGAQAPLSLSATSQTGPGGPVLDDDSLLNIKVGNLVKADVLTTTSSSMVTPAPNEARHTATSEVGHICVLPVAGICTVEADAVRAVSSTTANGSTATVSSAGSTITRLKIAGIVTPVDLNQTTRIPLPAGVFGKNSFVTIGERSGPGVGAQPRAGLVGDAYMADQTVTMIHVKITGLLGLQKAEVIVAQAVSHSDYPASKVCSGAFNRTVSGHALVAGLHTAPILENILQGYVQISPLGGAESQHVAGVNVPASGKIVSALAGDSSSVGSISGTQATSHSYAELAGNTASPACVLKSAATCVVKATAVRAESRTTAKASGASSVDSGTTIANLSVLGIPITVTGEPNQVITLPGIGFVVINEQLCDNGVNTNTHTCTGATHSGLTVRGVRVFITVANNLLGITPGIDLVVAEAHSDATFAQAAS</sequence>
<dbReference type="NCBIfam" id="NF040603">
    <property type="entry name" value="choice_anch_P"/>
    <property type="match status" value="2"/>
</dbReference>
<evidence type="ECO:0000256" key="1">
    <source>
        <dbReference type="SAM" id="SignalP"/>
    </source>
</evidence>
<dbReference type="Pfam" id="PF01345">
    <property type="entry name" value="DUF11"/>
    <property type="match status" value="5"/>
</dbReference>
<gene>
    <name evidence="3" type="ORF">FHP06_02670</name>
</gene>
<dbReference type="InterPro" id="IPR007110">
    <property type="entry name" value="Ig-like_dom"/>
</dbReference>
<dbReference type="OrthoDB" id="3225333at2"/>
<evidence type="ECO:0000259" key="2">
    <source>
        <dbReference type="PROSITE" id="PS50835"/>
    </source>
</evidence>
<reference evidence="3 4" key="1">
    <citation type="submission" date="2019-06" db="EMBL/GenBank/DDBJ databases">
        <title>Aeromicrobium sp. nov., isolated from a maize field.</title>
        <authorList>
            <person name="Lin S.-Y."/>
            <person name="Tsai C.-F."/>
            <person name="Young C.-C."/>
        </authorList>
    </citation>
    <scope>NUCLEOTIDE SEQUENCE [LARGE SCALE GENOMIC DNA]</scope>
    <source>
        <strain evidence="3 4">CC-CFT486</strain>
    </source>
</reference>
<feature type="domain" description="Ig-like" evidence="2">
    <location>
        <begin position="1786"/>
        <end position="1868"/>
    </location>
</feature>
<dbReference type="GO" id="GO:0005975">
    <property type="term" value="P:carbohydrate metabolic process"/>
    <property type="evidence" value="ECO:0007669"/>
    <property type="project" value="UniProtKB-ARBA"/>
</dbReference>
<dbReference type="PANTHER" id="PTHR34819:SF3">
    <property type="entry name" value="CELL SURFACE PROTEIN"/>
    <property type="match status" value="1"/>
</dbReference>
<feature type="signal peptide" evidence="1">
    <location>
        <begin position="1"/>
        <end position="25"/>
    </location>
</feature>
<dbReference type="InterPro" id="IPR001434">
    <property type="entry name" value="OmcB-like_DUF11"/>
</dbReference>
<evidence type="ECO:0000313" key="3">
    <source>
        <dbReference type="EMBL" id="TXL63146.1"/>
    </source>
</evidence>
<evidence type="ECO:0000313" key="4">
    <source>
        <dbReference type="Proteomes" id="UP000321571"/>
    </source>
</evidence>
<keyword evidence="1" id="KW-0732">Signal</keyword>
<dbReference type="InterPro" id="IPR047589">
    <property type="entry name" value="DUF11_rpt"/>
</dbReference>
<dbReference type="InterPro" id="IPR051172">
    <property type="entry name" value="Chlamydia_OmcB"/>
</dbReference>
<dbReference type="PROSITE" id="PS50835">
    <property type="entry name" value="IG_LIKE"/>
    <property type="match status" value="1"/>
</dbReference>
<proteinExistence type="predicted"/>
<dbReference type="Proteomes" id="UP000321571">
    <property type="component" value="Unassembled WGS sequence"/>
</dbReference>
<dbReference type="InterPro" id="IPR057687">
    <property type="entry name" value="DUF7927"/>
</dbReference>
<protein>
    <submittedName>
        <fullName evidence="3">DUF11 domain-containing protein</fullName>
    </submittedName>
</protein>